<organism evidence="3">
    <name type="scientific">Hexamita inflata</name>
    <dbReference type="NCBI Taxonomy" id="28002"/>
    <lineage>
        <taxon>Eukaryota</taxon>
        <taxon>Metamonada</taxon>
        <taxon>Diplomonadida</taxon>
        <taxon>Hexamitidae</taxon>
        <taxon>Hexamitinae</taxon>
        <taxon>Hexamita</taxon>
    </lineage>
</organism>
<accession>A0AA86Q2U9</accession>
<dbReference type="Proteomes" id="UP001642409">
    <property type="component" value="Unassembled WGS sequence"/>
</dbReference>
<evidence type="ECO:0000313" key="5">
    <source>
        <dbReference type="EMBL" id="CAL5973681.1"/>
    </source>
</evidence>
<dbReference type="EMBL" id="CAXDID020000181">
    <property type="protein sequence ID" value="CAL6049653.1"/>
    <property type="molecule type" value="Genomic_DNA"/>
</dbReference>
<dbReference type="EMBL" id="CATOUU010000531">
    <property type="protein sequence ID" value="CAI9933300.1"/>
    <property type="molecule type" value="Genomic_DNA"/>
</dbReference>
<name>A0AA86Q2U9_9EUKA</name>
<dbReference type="EMBL" id="CAXDID020000004">
    <property type="protein sequence ID" value="CAL5973669.1"/>
    <property type="molecule type" value="Genomic_DNA"/>
</dbReference>
<keyword evidence="7" id="KW-1185">Reference proteome</keyword>
<dbReference type="AlphaFoldDB" id="A0AA86Q2U9"/>
<proteinExistence type="predicted"/>
<dbReference type="EMBL" id="CATOUU010000531">
    <property type="protein sequence ID" value="CAI9933306.1"/>
    <property type="molecule type" value="Genomic_DNA"/>
</dbReference>
<dbReference type="EMBL" id="CAXDID020000004">
    <property type="protein sequence ID" value="CAL5973681.1"/>
    <property type="molecule type" value="Genomic_DNA"/>
</dbReference>
<reference evidence="3" key="1">
    <citation type="submission" date="2023-06" db="EMBL/GenBank/DDBJ databases">
        <authorList>
            <person name="Kurt Z."/>
        </authorList>
    </citation>
    <scope>NUCLEOTIDE SEQUENCE</scope>
</reference>
<evidence type="ECO:0000313" key="6">
    <source>
        <dbReference type="EMBL" id="CAL6049653.1"/>
    </source>
</evidence>
<evidence type="ECO:0000313" key="4">
    <source>
        <dbReference type="EMBL" id="CAL5973669.1"/>
    </source>
</evidence>
<evidence type="ECO:0000313" key="3">
    <source>
        <dbReference type="EMBL" id="CAI9948558.1"/>
    </source>
</evidence>
<comment type="caution">
    <text evidence="3">The sequence shown here is derived from an EMBL/GenBank/DDBJ whole genome shotgun (WGS) entry which is preliminary data.</text>
</comment>
<evidence type="ECO:0000313" key="7">
    <source>
        <dbReference type="Proteomes" id="UP001642409"/>
    </source>
</evidence>
<evidence type="ECO:0000313" key="2">
    <source>
        <dbReference type="EMBL" id="CAI9933306.1"/>
    </source>
</evidence>
<reference evidence="4 7" key="2">
    <citation type="submission" date="2024-07" db="EMBL/GenBank/DDBJ databases">
        <authorList>
            <person name="Akdeniz Z."/>
        </authorList>
    </citation>
    <scope>NUCLEOTIDE SEQUENCE [LARGE SCALE GENOMIC DNA]</scope>
</reference>
<dbReference type="EMBL" id="CATOUU010000789">
    <property type="protein sequence ID" value="CAI9948558.1"/>
    <property type="molecule type" value="Genomic_DNA"/>
</dbReference>
<protein>
    <submittedName>
        <fullName evidence="4">Hypothetical_protein</fullName>
    </submittedName>
</protein>
<gene>
    <name evidence="1" type="ORF">HINF_LOCUS20945</name>
    <name evidence="2" type="ORF">HINF_LOCUS20951</name>
    <name evidence="4" type="ORF">HINF_LOCUS2491</name>
    <name evidence="5" type="ORF">HINF_LOCUS2497</name>
    <name evidence="3" type="ORF">HINF_LOCUS36203</name>
    <name evidence="6" type="ORF">HINF_LOCUS43507</name>
</gene>
<evidence type="ECO:0000313" key="1">
    <source>
        <dbReference type="EMBL" id="CAI9933300.1"/>
    </source>
</evidence>
<sequence length="122" mass="14541">MKHQQCPCPICKHEPFVTTTNISLQWALDAFQLTMPKISQIRIIDQRAWQVEKKASDLNIITNKYQIYIQDNRDSVFTVSIQIHSFGWSENLIHIYINIVKMINTQYYYHCYHESTQSFQNL</sequence>